<reference evidence="11 12" key="1">
    <citation type="submission" date="2019-05" db="EMBL/GenBank/DDBJ databases">
        <authorList>
            <person name="Lee S.D."/>
        </authorList>
    </citation>
    <scope>NUCLEOTIDE SEQUENCE [LARGE SCALE GENOMIC DNA]</scope>
    <source>
        <strain evidence="11 12">YC2-7</strain>
    </source>
</reference>
<dbReference type="EC" id="2.7.13.3" evidence="2"/>
<dbReference type="PANTHER" id="PTHR24421">
    <property type="entry name" value="NITRATE/NITRITE SENSOR PROTEIN NARX-RELATED"/>
    <property type="match status" value="1"/>
</dbReference>
<keyword evidence="9" id="KW-0472">Membrane</keyword>
<keyword evidence="9" id="KW-0812">Transmembrane</keyword>
<feature type="domain" description="Histidine kinase/HSP90-like ATPase" evidence="10">
    <location>
        <begin position="299"/>
        <end position="395"/>
    </location>
</feature>
<dbReference type="InterPro" id="IPR050482">
    <property type="entry name" value="Sensor_HK_TwoCompSys"/>
</dbReference>
<proteinExistence type="predicted"/>
<evidence type="ECO:0000256" key="4">
    <source>
        <dbReference type="ARBA" id="ARBA00022679"/>
    </source>
</evidence>
<keyword evidence="9" id="KW-1133">Transmembrane helix</keyword>
<protein>
    <recommendedName>
        <fullName evidence="2">histidine kinase</fullName>
        <ecNumber evidence="2">2.7.13.3</ecNumber>
    </recommendedName>
</protein>
<evidence type="ECO:0000313" key="11">
    <source>
        <dbReference type="EMBL" id="NMN95799.1"/>
    </source>
</evidence>
<evidence type="ECO:0000256" key="2">
    <source>
        <dbReference type="ARBA" id="ARBA00012438"/>
    </source>
</evidence>
<comment type="caution">
    <text evidence="11">The sequence shown here is derived from an EMBL/GenBank/DDBJ whole genome shotgun (WGS) entry which is preliminary data.</text>
</comment>
<keyword evidence="6 11" id="KW-0418">Kinase</keyword>
<dbReference type="AlphaFoldDB" id="A0A848KBV4"/>
<keyword evidence="3" id="KW-0597">Phosphoprotein</keyword>
<dbReference type="GO" id="GO:0000155">
    <property type="term" value="F:phosphorelay sensor kinase activity"/>
    <property type="evidence" value="ECO:0007669"/>
    <property type="project" value="InterPro"/>
</dbReference>
<comment type="catalytic activity">
    <reaction evidence="1">
        <text>ATP + protein L-histidine = ADP + protein N-phospho-L-histidine.</text>
        <dbReference type="EC" id="2.7.13.3"/>
    </reaction>
</comment>
<feature type="transmembrane region" description="Helical" evidence="9">
    <location>
        <begin position="20"/>
        <end position="39"/>
    </location>
</feature>
<evidence type="ECO:0000256" key="5">
    <source>
        <dbReference type="ARBA" id="ARBA00022741"/>
    </source>
</evidence>
<dbReference type="Gene3D" id="1.20.5.1930">
    <property type="match status" value="1"/>
</dbReference>
<gene>
    <name evidence="11" type="ORF">FGL95_12215</name>
</gene>
<evidence type="ECO:0000256" key="9">
    <source>
        <dbReference type="SAM" id="Phobius"/>
    </source>
</evidence>
<dbReference type="GO" id="GO:0005524">
    <property type="term" value="F:ATP binding"/>
    <property type="evidence" value="ECO:0007669"/>
    <property type="project" value="UniProtKB-KW"/>
</dbReference>
<dbReference type="SUPFAM" id="SSF55874">
    <property type="entry name" value="ATPase domain of HSP90 chaperone/DNA topoisomerase II/histidine kinase"/>
    <property type="match status" value="1"/>
</dbReference>
<feature type="transmembrane region" description="Helical" evidence="9">
    <location>
        <begin position="98"/>
        <end position="118"/>
    </location>
</feature>
<keyword evidence="12" id="KW-1185">Reference proteome</keyword>
<evidence type="ECO:0000256" key="6">
    <source>
        <dbReference type="ARBA" id="ARBA00022777"/>
    </source>
</evidence>
<dbReference type="CDD" id="cd16917">
    <property type="entry name" value="HATPase_UhpB-NarQ-NarX-like"/>
    <property type="match status" value="1"/>
</dbReference>
<dbReference type="Proteomes" id="UP000535543">
    <property type="component" value="Unassembled WGS sequence"/>
</dbReference>
<evidence type="ECO:0000256" key="3">
    <source>
        <dbReference type="ARBA" id="ARBA00022553"/>
    </source>
</evidence>
<dbReference type="InterPro" id="IPR036890">
    <property type="entry name" value="HATPase_C_sf"/>
</dbReference>
<dbReference type="SMART" id="SM00387">
    <property type="entry name" value="HATPase_c"/>
    <property type="match status" value="1"/>
</dbReference>
<dbReference type="InterPro" id="IPR003594">
    <property type="entry name" value="HATPase_dom"/>
</dbReference>
<dbReference type="InterPro" id="IPR011712">
    <property type="entry name" value="Sig_transdc_His_kin_sub3_dim/P"/>
</dbReference>
<dbReference type="Gene3D" id="3.30.565.10">
    <property type="entry name" value="Histidine kinase-like ATPase, C-terminal domain"/>
    <property type="match status" value="1"/>
</dbReference>
<dbReference type="Pfam" id="PF02518">
    <property type="entry name" value="HATPase_c"/>
    <property type="match status" value="1"/>
</dbReference>
<evidence type="ECO:0000256" key="1">
    <source>
        <dbReference type="ARBA" id="ARBA00000085"/>
    </source>
</evidence>
<reference evidence="11 12" key="2">
    <citation type="submission" date="2020-06" db="EMBL/GenBank/DDBJ databases">
        <title>Antribacter stalactiti gen. nov., sp. nov., a new member of the family Nacardiaceae isolated from a cave.</title>
        <authorList>
            <person name="Kim I.S."/>
        </authorList>
    </citation>
    <scope>NUCLEOTIDE SEQUENCE [LARGE SCALE GENOMIC DNA]</scope>
    <source>
        <strain evidence="11 12">YC2-7</strain>
    </source>
</reference>
<evidence type="ECO:0000313" key="12">
    <source>
        <dbReference type="Proteomes" id="UP000535543"/>
    </source>
</evidence>
<dbReference type="GO" id="GO:0016020">
    <property type="term" value="C:membrane"/>
    <property type="evidence" value="ECO:0007669"/>
    <property type="project" value="InterPro"/>
</dbReference>
<keyword evidence="4" id="KW-0808">Transferase</keyword>
<keyword evidence="5" id="KW-0547">Nucleotide-binding</keyword>
<dbReference type="PANTHER" id="PTHR24421:SF10">
    <property type="entry name" value="NITRATE_NITRITE SENSOR PROTEIN NARQ"/>
    <property type="match status" value="1"/>
</dbReference>
<feature type="transmembrane region" description="Helical" evidence="9">
    <location>
        <begin position="45"/>
        <end position="69"/>
    </location>
</feature>
<feature type="transmembrane region" description="Helical" evidence="9">
    <location>
        <begin position="125"/>
        <end position="143"/>
    </location>
</feature>
<dbReference type="Pfam" id="PF07730">
    <property type="entry name" value="HisKA_3"/>
    <property type="match status" value="1"/>
</dbReference>
<name>A0A848KBV4_9NOCA</name>
<keyword evidence="8" id="KW-0902">Two-component regulatory system</keyword>
<dbReference type="GO" id="GO:0046983">
    <property type="term" value="F:protein dimerization activity"/>
    <property type="evidence" value="ECO:0007669"/>
    <property type="project" value="InterPro"/>
</dbReference>
<evidence type="ECO:0000256" key="8">
    <source>
        <dbReference type="ARBA" id="ARBA00023012"/>
    </source>
</evidence>
<evidence type="ECO:0000256" key="7">
    <source>
        <dbReference type="ARBA" id="ARBA00022840"/>
    </source>
</evidence>
<dbReference type="RefSeq" id="WP_169587114.1">
    <property type="nucleotide sequence ID" value="NZ_VCQU01000004.1"/>
</dbReference>
<organism evidence="11 12">
    <name type="scientific">Antrihabitans stalactiti</name>
    <dbReference type="NCBI Taxonomy" id="2584121"/>
    <lineage>
        <taxon>Bacteria</taxon>
        <taxon>Bacillati</taxon>
        <taxon>Actinomycetota</taxon>
        <taxon>Actinomycetes</taxon>
        <taxon>Mycobacteriales</taxon>
        <taxon>Nocardiaceae</taxon>
        <taxon>Antrihabitans</taxon>
    </lineage>
</organism>
<sequence length="395" mass="42699">MASRYEDQAIARYIKEAVRVTAVLRVPLVALMAMLGPVIPVHHEWLPYLFQILLAVYAAAAVGWLWLVWQKPVGPWAGWVSATFDLVALLALCSASGGATSLLLPAFFLLPVAVAFLYRPVVTAVLGVSVAVGFLAVWLFYAVRDDEVDLPVEVYLYFGFLLWLAAATTGLSFVLVRRSAAVVELLAIRERLVTESMATEERERQRLAEDLHDGPLQNVLAARMDLEEALESGSDPLVSAAESALREVAAGLRSTVTTLHPQVLAQLGLAPALRELADQFAKRGGYDVRADLADVGRPDAQSLLYRVARESLTNINKHARATTVDIVLSRSGDAITLVIADDGVGFDRALIPLRVAEGHIGLASQYLRVESLGGTFDLTTAPGAGTRIEVRIPSP</sequence>
<accession>A0A848KBV4</accession>
<dbReference type="EMBL" id="VCQU01000004">
    <property type="protein sequence ID" value="NMN95799.1"/>
    <property type="molecule type" value="Genomic_DNA"/>
</dbReference>
<evidence type="ECO:0000259" key="10">
    <source>
        <dbReference type="SMART" id="SM00387"/>
    </source>
</evidence>
<feature type="transmembrane region" description="Helical" evidence="9">
    <location>
        <begin position="155"/>
        <end position="176"/>
    </location>
</feature>
<keyword evidence="7" id="KW-0067">ATP-binding</keyword>